<dbReference type="Pfam" id="PF00990">
    <property type="entry name" value="GGDEF"/>
    <property type="match status" value="1"/>
</dbReference>
<evidence type="ECO:0000256" key="1">
    <source>
        <dbReference type="ARBA" id="ARBA00010587"/>
    </source>
</evidence>
<dbReference type="GO" id="GO:0005886">
    <property type="term" value="C:plasma membrane"/>
    <property type="evidence" value="ECO:0007669"/>
    <property type="project" value="TreeGrafter"/>
</dbReference>
<dbReference type="GO" id="GO:0046872">
    <property type="term" value="F:metal ion binding"/>
    <property type="evidence" value="ECO:0007669"/>
    <property type="project" value="UniProtKB-KW"/>
</dbReference>
<dbReference type="InterPro" id="IPR035938">
    <property type="entry name" value="Hemerythrin-like_sf"/>
</dbReference>
<dbReference type="SMART" id="SM00267">
    <property type="entry name" value="GGDEF"/>
    <property type="match status" value="1"/>
</dbReference>
<dbReference type="AlphaFoldDB" id="A0A011PVE7"/>
<dbReference type="FunFam" id="3.30.70.270:FF:000001">
    <property type="entry name" value="Diguanylate cyclase domain protein"/>
    <property type="match status" value="1"/>
</dbReference>
<dbReference type="PANTHER" id="PTHR45138">
    <property type="entry name" value="REGULATORY COMPONENTS OF SENSORY TRANSDUCTION SYSTEM"/>
    <property type="match status" value="1"/>
</dbReference>
<dbReference type="Gene3D" id="1.20.120.50">
    <property type="entry name" value="Hemerythrin-like"/>
    <property type="match status" value="1"/>
</dbReference>
<dbReference type="InterPro" id="IPR012827">
    <property type="entry name" value="Hemerythrin_metal-bd"/>
</dbReference>
<comment type="caution">
    <text evidence="7">The sequence shown here is derived from an EMBL/GenBank/DDBJ whole genome shotgun (WGS) entry which is preliminary data.</text>
</comment>
<reference evidence="7 8" key="1">
    <citation type="submission" date="2014-02" db="EMBL/GenBank/DDBJ databases">
        <title>Expanding our view of genomic diversity in Candidatus Accumulibacter clades.</title>
        <authorList>
            <person name="Skennerton C.T."/>
            <person name="Barr J.J."/>
            <person name="Slater F.R."/>
            <person name="Bond P.L."/>
            <person name="Tyson G.W."/>
        </authorList>
    </citation>
    <scope>NUCLEOTIDE SEQUENCE [LARGE SCALE GENOMIC DNA]</scope>
    <source>
        <strain evidence="8">BA-92</strain>
    </source>
</reference>
<evidence type="ECO:0000256" key="3">
    <source>
        <dbReference type="ARBA" id="ARBA00022723"/>
    </source>
</evidence>
<proteinExistence type="inferred from homology"/>
<dbReference type="InterPro" id="IPR050469">
    <property type="entry name" value="Diguanylate_Cyclase"/>
</dbReference>
<dbReference type="PANTHER" id="PTHR45138:SF9">
    <property type="entry name" value="DIGUANYLATE CYCLASE DGCM-RELATED"/>
    <property type="match status" value="1"/>
</dbReference>
<dbReference type="CDD" id="cd01949">
    <property type="entry name" value="GGDEF"/>
    <property type="match status" value="1"/>
</dbReference>
<sequence>MGGGNSYMESFHWDENFVTGLSDVDHQHQHLVAIINQFGYLLAENKVAFNDLEQVFKKLAAYAKYHFQEEEALMAEVGIDRRHLDHHIEAHRGFLREINALHASVSPDSLDAAKHILDFLTHWLAYHILGSDQNMARQMAAIASGMDASRAYEEEERARNNATEPLLIALNGLFTQVSERNRELLALNHSLEEKVRQRTRELSEANLQLVELSLTDALTGLPNRRHALRALASLWEESVANDSPLVCMMIDADHFKQVNDACGHDAGDAVLTELAKMLQHSFRSDDVVCRLGGDEFLVICPDTQKEGGMHIAELTRKSVAAMRVPTGGEPWHGSISVGVAARAPAVASFEELIKLADQAVYLAKQAGKNCVRTGQ</sequence>
<dbReference type="InterPro" id="IPR029787">
    <property type="entry name" value="Nucleotide_cyclase"/>
</dbReference>
<protein>
    <recommendedName>
        <fullName evidence="2">diguanylate cyclase</fullName>
        <ecNumber evidence="2">2.7.7.65</ecNumber>
    </recommendedName>
</protein>
<evidence type="ECO:0000313" key="7">
    <source>
        <dbReference type="EMBL" id="EXI80987.1"/>
    </source>
</evidence>
<accession>A0A011PVE7</accession>
<dbReference type="EC" id="2.7.7.65" evidence="2"/>
<dbReference type="InterPro" id="IPR000160">
    <property type="entry name" value="GGDEF_dom"/>
</dbReference>
<dbReference type="GO" id="GO:0052621">
    <property type="term" value="F:diguanylate cyclase activity"/>
    <property type="evidence" value="ECO:0007669"/>
    <property type="project" value="UniProtKB-EC"/>
</dbReference>
<dbReference type="Gene3D" id="3.30.70.270">
    <property type="match status" value="1"/>
</dbReference>
<dbReference type="SUPFAM" id="SSF47188">
    <property type="entry name" value="Hemerythrin-like"/>
    <property type="match status" value="1"/>
</dbReference>
<dbReference type="PROSITE" id="PS50887">
    <property type="entry name" value="GGDEF"/>
    <property type="match status" value="1"/>
</dbReference>
<name>A0A011PVE7_9PROT</name>
<organism evidence="7 8">
    <name type="scientific">Candidatus Accumulibacter appositus</name>
    <dbReference type="NCBI Taxonomy" id="1454003"/>
    <lineage>
        <taxon>Bacteria</taxon>
        <taxon>Pseudomonadati</taxon>
        <taxon>Pseudomonadota</taxon>
        <taxon>Betaproteobacteria</taxon>
        <taxon>Candidatus Accumulibacter</taxon>
    </lineage>
</organism>
<dbReference type="NCBIfam" id="NF033749">
    <property type="entry name" value="bact_hemeryth"/>
    <property type="match status" value="1"/>
</dbReference>
<dbReference type="Proteomes" id="UP000021816">
    <property type="component" value="Unassembled WGS sequence"/>
</dbReference>
<evidence type="ECO:0000256" key="5">
    <source>
        <dbReference type="ARBA" id="ARBA00034247"/>
    </source>
</evidence>
<dbReference type="Pfam" id="PF01814">
    <property type="entry name" value="Hemerythrin"/>
    <property type="match status" value="1"/>
</dbReference>
<dbReference type="NCBIfam" id="TIGR02481">
    <property type="entry name" value="hemeryth_dom"/>
    <property type="match status" value="1"/>
</dbReference>
<dbReference type="InterPro" id="IPR043128">
    <property type="entry name" value="Rev_trsase/Diguanyl_cyclase"/>
</dbReference>
<dbReference type="SUPFAM" id="SSF55073">
    <property type="entry name" value="Nucleotide cyclase"/>
    <property type="match status" value="1"/>
</dbReference>
<gene>
    <name evidence="7" type="primary">pleD_2</name>
    <name evidence="7" type="ORF">AW10_01601</name>
</gene>
<feature type="domain" description="GGDEF" evidence="6">
    <location>
        <begin position="243"/>
        <end position="375"/>
    </location>
</feature>
<dbReference type="InterPro" id="IPR012312">
    <property type="entry name" value="Hemerythrin-like"/>
</dbReference>
<keyword evidence="4" id="KW-0408">Iron</keyword>
<comment type="catalytic activity">
    <reaction evidence="5">
        <text>2 GTP = 3',3'-c-di-GMP + 2 diphosphate</text>
        <dbReference type="Rhea" id="RHEA:24898"/>
        <dbReference type="ChEBI" id="CHEBI:33019"/>
        <dbReference type="ChEBI" id="CHEBI:37565"/>
        <dbReference type="ChEBI" id="CHEBI:58805"/>
        <dbReference type="EC" id="2.7.7.65"/>
    </reaction>
</comment>
<dbReference type="EMBL" id="JEMX01000028">
    <property type="protein sequence ID" value="EXI80987.1"/>
    <property type="molecule type" value="Genomic_DNA"/>
</dbReference>
<dbReference type="CDD" id="cd12107">
    <property type="entry name" value="Hemerythrin"/>
    <property type="match status" value="1"/>
</dbReference>
<dbReference type="GO" id="GO:0043709">
    <property type="term" value="P:cell adhesion involved in single-species biofilm formation"/>
    <property type="evidence" value="ECO:0007669"/>
    <property type="project" value="TreeGrafter"/>
</dbReference>
<evidence type="ECO:0000256" key="4">
    <source>
        <dbReference type="ARBA" id="ARBA00023004"/>
    </source>
</evidence>
<keyword evidence="3" id="KW-0479">Metal-binding</keyword>
<evidence type="ECO:0000256" key="2">
    <source>
        <dbReference type="ARBA" id="ARBA00012528"/>
    </source>
</evidence>
<dbReference type="GO" id="GO:1902201">
    <property type="term" value="P:negative regulation of bacterial-type flagellum-dependent cell motility"/>
    <property type="evidence" value="ECO:0007669"/>
    <property type="project" value="TreeGrafter"/>
</dbReference>
<dbReference type="NCBIfam" id="TIGR00254">
    <property type="entry name" value="GGDEF"/>
    <property type="match status" value="1"/>
</dbReference>
<evidence type="ECO:0000313" key="8">
    <source>
        <dbReference type="Proteomes" id="UP000021816"/>
    </source>
</evidence>
<dbReference type="STRING" id="1454003.AW10_01601"/>
<comment type="similarity">
    <text evidence="1">Belongs to the hemerythrin family.</text>
</comment>
<dbReference type="PATRIC" id="fig|1454003.3.peg.1653"/>
<evidence type="ECO:0000259" key="6">
    <source>
        <dbReference type="PROSITE" id="PS50887"/>
    </source>
</evidence>